<name>A0A1R2AV80_9CILI</name>
<dbReference type="Proteomes" id="UP000187209">
    <property type="component" value="Unassembled WGS sequence"/>
</dbReference>
<dbReference type="AlphaFoldDB" id="A0A1R2AV80"/>
<comment type="caution">
    <text evidence="1">The sequence shown here is derived from an EMBL/GenBank/DDBJ whole genome shotgun (WGS) entry which is preliminary data.</text>
</comment>
<organism evidence="1 2">
    <name type="scientific">Stentor coeruleus</name>
    <dbReference type="NCBI Taxonomy" id="5963"/>
    <lineage>
        <taxon>Eukaryota</taxon>
        <taxon>Sar</taxon>
        <taxon>Alveolata</taxon>
        <taxon>Ciliophora</taxon>
        <taxon>Postciliodesmatophora</taxon>
        <taxon>Heterotrichea</taxon>
        <taxon>Heterotrichida</taxon>
        <taxon>Stentoridae</taxon>
        <taxon>Stentor</taxon>
    </lineage>
</organism>
<dbReference type="EMBL" id="MPUH01001345">
    <property type="protein sequence ID" value="OMJ68355.1"/>
    <property type="molecule type" value="Genomic_DNA"/>
</dbReference>
<gene>
    <name evidence="1" type="ORF">SteCoe_34231</name>
</gene>
<sequence length="917" mass="106852">MGDQVQNNSKKISSALRKDIWMLILDFLCEKSLFTEIPRVNKFFRSISSNYSKFKTCLWIPSLARTKRKMIGYWKSIYKSILCVQPIVLNLLKQYDKVCYIKIEIIRHLEEDIVTDLKKITLPSLKSLNFINHMFLHNNLKFSLLSSLENLRIEYTNSELGSLQSFISLAPQLQSLKVKSQSFFLESINDFDFIQNYICLSFPSNQSSRTNVDTFLDKIIEKKVIEKLSLSSVYLYSKVQIENLLKIVPSLKVLKFKEETKEEKIDFDAFDEMIMNARFSNLTVLHVKNFPMCFNEDTEKSKEQEKFVGNVKRLLLECKTLRSLTLENVSCLSPLNLKQISKTITHFSQYGHLETFNYLPLKLLHKGSIKVLFIHKNIARLDSHSLYLNFLILKSMYQNLTSLEKIIVSTPKDPLQSIKSYQIKDLTTKSLKINHKSLKEFYLLVFWAKNLSIEYLKCKCTGEIENCMAKYFLKSSKNLKELDMTLWGNRKTNGFNRFWEKNLDKMNTLVEFTCNFSNEKISDAVFCSILSLKNLKVLILDNFAQCLKEPNTKMSLKDLESLEIDNFIASKGSFITLISAIEQNSKISVINIRVNILKSENSNWEGLEKLVKVLAGKSNLQNVSIKIIIGIKAEYVKYETFLQTVIEILNNNKRLKKFEISVPLHLENLLNYFKTLLEFYYVNKYPKKIYGVNIETICSEDNFPGKLRITEDELSSSKALPKILKPINLSKTLCPMLMKAALQSEYIKLNPEILQQNPWSHFSDILLSENTLNFTQLLSSYNTIHKKIFYLNILPLATTATKLLFIDSYINNFDISVLKYSLATMDNIIEVNITKCEIEYFWFVFTLKNLYKLVLESVDLCDNKIERFYDEMKLSRIRVLEVRKSRADCEKLREIVKSMELEKFEIEFEEGDSSVQV</sequence>
<evidence type="ECO:0000313" key="2">
    <source>
        <dbReference type="Proteomes" id="UP000187209"/>
    </source>
</evidence>
<dbReference type="Gene3D" id="3.80.10.10">
    <property type="entry name" value="Ribonuclease Inhibitor"/>
    <property type="match status" value="1"/>
</dbReference>
<reference evidence="1 2" key="1">
    <citation type="submission" date="2016-11" db="EMBL/GenBank/DDBJ databases">
        <title>The macronuclear genome of Stentor coeruleus: a giant cell with tiny introns.</title>
        <authorList>
            <person name="Slabodnick M."/>
            <person name="Ruby J.G."/>
            <person name="Reiff S.B."/>
            <person name="Swart E.C."/>
            <person name="Gosai S."/>
            <person name="Prabakaran S."/>
            <person name="Witkowska E."/>
            <person name="Larue G.E."/>
            <person name="Fisher S."/>
            <person name="Freeman R.M."/>
            <person name="Gunawardena J."/>
            <person name="Chu W."/>
            <person name="Stover N.A."/>
            <person name="Gregory B.D."/>
            <person name="Nowacki M."/>
            <person name="Derisi J."/>
            <person name="Roy S.W."/>
            <person name="Marshall W.F."/>
            <person name="Sood P."/>
        </authorList>
    </citation>
    <scope>NUCLEOTIDE SEQUENCE [LARGE SCALE GENOMIC DNA]</scope>
    <source>
        <strain evidence="1">WM001</strain>
    </source>
</reference>
<dbReference type="InterPro" id="IPR032675">
    <property type="entry name" value="LRR_dom_sf"/>
</dbReference>
<evidence type="ECO:0000313" key="1">
    <source>
        <dbReference type="EMBL" id="OMJ68355.1"/>
    </source>
</evidence>
<keyword evidence="2" id="KW-1185">Reference proteome</keyword>
<accession>A0A1R2AV80</accession>
<protein>
    <submittedName>
        <fullName evidence="1">Uncharacterized protein</fullName>
    </submittedName>
</protein>
<proteinExistence type="predicted"/>